<dbReference type="Pfam" id="PF13408">
    <property type="entry name" value="Zn_ribbon_recom"/>
    <property type="match status" value="1"/>
</dbReference>
<dbReference type="InterPro" id="IPR050639">
    <property type="entry name" value="SSR_resolvase"/>
</dbReference>
<dbReference type="PANTHER" id="PTHR30461:SF23">
    <property type="entry name" value="DNA RECOMBINASE-RELATED"/>
    <property type="match status" value="1"/>
</dbReference>
<evidence type="ECO:0000256" key="1">
    <source>
        <dbReference type="SAM" id="Coils"/>
    </source>
</evidence>
<reference evidence="5" key="1">
    <citation type="submission" date="2016-10" db="EMBL/GenBank/DDBJ databases">
        <authorList>
            <person name="Varghese N."/>
            <person name="Submissions S."/>
        </authorList>
    </citation>
    <scope>NUCLEOTIDE SEQUENCE [LARGE SCALE GENOMIC DNA]</scope>
    <source>
        <strain evidence="5">DSM 46136</strain>
    </source>
</reference>
<dbReference type="Proteomes" id="UP000199546">
    <property type="component" value="Unassembled WGS sequence"/>
</dbReference>
<keyword evidence="1" id="KW-0175">Coiled coil</keyword>
<dbReference type="InterPro" id="IPR025827">
    <property type="entry name" value="Zn_ribbon_recom_dom"/>
</dbReference>
<dbReference type="STRING" id="1296565.SAMN05660657_04389"/>
<protein>
    <submittedName>
        <fullName evidence="4">Site-specific DNA recombinase</fullName>
    </submittedName>
</protein>
<dbReference type="AlphaFoldDB" id="A0A1I7CE59"/>
<proteinExistence type="predicted"/>
<dbReference type="PANTHER" id="PTHR30461">
    <property type="entry name" value="DNA-INVERTASE FROM LAMBDOID PROPHAGE"/>
    <property type="match status" value="1"/>
</dbReference>
<keyword evidence="5" id="KW-1185">Reference proteome</keyword>
<sequence length="527" mass="59745">MPRVSRRLRAAVYCRISNDREGERLGVERQRQDCLARAEREGWEVVGVYTDNDLGASRIVQRQRADGSWEAVSTPRRPAFEDMLGKAERGELDVIVAYSNSRLTRRVMELERLIQLHERTRVQIQTIVSGNDDLATADGQMTARIKASVDAGEAKRIGERVKRAAQQRREAGQFHGGRPPYGYDRIGKGELAINAERAAVVREAADRVLNGESVYGIWTNFNKRGIKTAPSPRAPQGTRWQGQTLRRILTSAATIGCHELDTGKLIQVAEPILDRPTWQRLREILFDPGRRTGSSPDWSSRLKYPLSGLLFCAKCGHWLSGAALPDLRPSGPDGKRRPPILSFACVTATGGCGKLRIAYSPLEQWVLDMVFARLDVPGMQEALSTHQEYPDAEDLRQRIADVQRRLERLDDQYADGVLDDQRYRRQVQRLTEQITEMRTRLAEIQRAVFVIGTGGRSLREVWAEHDATWQRTLLGHLIDKIVIEPHPAGVTTNLSRRRAESGEELTQRRAEHRERLLLERVHISWKA</sequence>
<evidence type="ECO:0000259" key="2">
    <source>
        <dbReference type="PROSITE" id="PS51736"/>
    </source>
</evidence>
<dbReference type="PROSITE" id="PS51736">
    <property type="entry name" value="RECOMBINASES_3"/>
    <property type="match status" value="1"/>
</dbReference>
<dbReference type="PROSITE" id="PS51737">
    <property type="entry name" value="RECOMBINASE_DNA_BIND"/>
    <property type="match status" value="1"/>
</dbReference>
<dbReference type="SMART" id="SM00857">
    <property type="entry name" value="Resolvase"/>
    <property type="match status" value="1"/>
</dbReference>
<dbReference type="EMBL" id="FPBA01000020">
    <property type="protein sequence ID" value="SFT97735.1"/>
    <property type="molecule type" value="Genomic_DNA"/>
</dbReference>
<dbReference type="InterPro" id="IPR006119">
    <property type="entry name" value="Resolv_N"/>
</dbReference>
<feature type="domain" description="Resolvase/invertase-type recombinase catalytic" evidence="2">
    <location>
        <begin position="9"/>
        <end position="172"/>
    </location>
</feature>
<accession>A0A1I7CE59</accession>
<dbReference type="InterPro" id="IPR036162">
    <property type="entry name" value="Resolvase-like_N_sf"/>
</dbReference>
<dbReference type="GO" id="GO:0000150">
    <property type="term" value="F:DNA strand exchange activity"/>
    <property type="evidence" value="ECO:0007669"/>
    <property type="project" value="InterPro"/>
</dbReference>
<feature type="coiled-coil region" evidence="1">
    <location>
        <begin position="392"/>
        <end position="447"/>
    </location>
</feature>
<dbReference type="Gene3D" id="3.90.1750.20">
    <property type="entry name" value="Putative Large Serine Recombinase, Chain B, Domain 2"/>
    <property type="match status" value="1"/>
</dbReference>
<name>A0A1I7CE59_9ACTN</name>
<dbReference type="CDD" id="cd00338">
    <property type="entry name" value="Ser_Recombinase"/>
    <property type="match status" value="1"/>
</dbReference>
<dbReference type="Pfam" id="PF00239">
    <property type="entry name" value="Resolvase"/>
    <property type="match status" value="1"/>
</dbReference>
<dbReference type="RefSeq" id="WP_093582811.1">
    <property type="nucleotide sequence ID" value="NZ_FPBA01000020.1"/>
</dbReference>
<dbReference type="OrthoDB" id="4500247at2"/>
<gene>
    <name evidence="4" type="ORF">SAMN05660657_04389</name>
</gene>
<dbReference type="SUPFAM" id="SSF53041">
    <property type="entry name" value="Resolvase-like"/>
    <property type="match status" value="1"/>
</dbReference>
<dbReference type="InterPro" id="IPR011109">
    <property type="entry name" value="DNA_bind_recombinase_dom"/>
</dbReference>
<feature type="domain" description="Recombinase" evidence="3">
    <location>
        <begin position="180"/>
        <end position="291"/>
    </location>
</feature>
<evidence type="ECO:0000313" key="5">
    <source>
        <dbReference type="Proteomes" id="UP000199546"/>
    </source>
</evidence>
<dbReference type="Gene3D" id="3.40.50.1390">
    <property type="entry name" value="Resolvase, N-terminal catalytic domain"/>
    <property type="match status" value="1"/>
</dbReference>
<organism evidence="4 5">
    <name type="scientific">Geodermatophilus amargosae</name>
    <dbReference type="NCBI Taxonomy" id="1296565"/>
    <lineage>
        <taxon>Bacteria</taxon>
        <taxon>Bacillati</taxon>
        <taxon>Actinomycetota</taxon>
        <taxon>Actinomycetes</taxon>
        <taxon>Geodermatophilales</taxon>
        <taxon>Geodermatophilaceae</taxon>
        <taxon>Geodermatophilus</taxon>
    </lineage>
</organism>
<dbReference type="Pfam" id="PF07508">
    <property type="entry name" value="Recombinase"/>
    <property type="match status" value="1"/>
</dbReference>
<evidence type="ECO:0000259" key="3">
    <source>
        <dbReference type="PROSITE" id="PS51737"/>
    </source>
</evidence>
<evidence type="ECO:0000313" key="4">
    <source>
        <dbReference type="EMBL" id="SFT97735.1"/>
    </source>
</evidence>
<dbReference type="GO" id="GO:0003677">
    <property type="term" value="F:DNA binding"/>
    <property type="evidence" value="ECO:0007669"/>
    <property type="project" value="InterPro"/>
</dbReference>
<dbReference type="InterPro" id="IPR038109">
    <property type="entry name" value="DNA_bind_recomb_sf"/>
</dbReference>